<feature type="transmembrane region" description="Helical" evidence="1">
    <location>
        <begin position="12"/>
        <end position="29"/>
    </location>
</feature>
<evidence type="ECO:0000256" key="1">
    <source>
        <dbReference type="SAM" id="Phobius"/>
    </source>
</evidence>
<protein>
    <submittedName>
        <fullName evidence="2">Uncharacterized protein</fullName>
    </submittedName>
</protein>
<proteinExistence type="predicted"/>
<evidence type="ECO:0000313" key="2">
    <source>
        <dbReference type="EMBL" id="KXV59015.1"/>
    </source>
</evidence>
<gene>
    <name evidence="2" type="ORF">AD948_09885</name>
</gene>
<comment type="caution">
    <text evidence="2">The sequence shown here is derived from an EMBL/GenBank/DDBJ whole genome shotgun (WGS) entry which is preliminary data.</text>
</comment>
<dbReference type="Proteomes" id="UP000075360">
    <property type="component" value="Unassembled WGS sequence"/>
</dbReference>
<sequence length="70" mass="7134">MVAEVDPGSAPGFKSMVLTAFALCLIFSVSGRFLTKTVLPTVAAAIHISNGIYLRNNSKGCLGCGCSVAG</sequence>
<name>A0A149U0L6_9PROT</name>
<accession>A0A149U0L6</accession>
<keyword evidence="1" id="KW-1133">Transmembrane helix</keyword>
<organism evidence="2 3">
    <name type="scientific">Acetobacter senegalensis</name>
    <dbReference type="NCBI Taxonomy" id="446692"/>
    <lineage>
        <taxon>Bacteria</taxon>
        <taxon>Pseudomonadati</taxon>
        <taxon>Pseudomonadota</taxon>
        <taxon>Alphaproteobacteria</taxon>
        <taxon>Acetobacterales</taxon>
        <taxon>Acetobacteraceae</taxon>
        <taxon>Acetobacter</taxon>
    </lineage>
</organism>
<keyword evidence="1" id="KW-0812">Transmembrane</keyword>
<dbReference type="AlphaFoldDB" id="A0A149U0L6"/>
<evidence type="ECO:0000313" key="3">
    <source>
        <dbReference type="Proteomes" id="UP000075360"/>
    </source>
</evidence>
<reference evidence="2 3" key="1">
    <citation type="submission" date="2015-06" db="EMBL/GenBank/DDBJ databases">
        <title>Improved classification and identification of acetic acid bacteria using matrix-assisted laser desorption/ionization time-of-flight mass spectrometry; Gluconobacter nephelii and Gluconobacter uchimurae are later heterotypic synonyms of Gluconobacter japonicus and Gluconobacter oxydans, respectively.</title>
        <authorList>
            <person name="Li L."/>
            <person name="Cleenwerck I."/>
            <person name="De Vuyst L."/>
            <person name="Vandamme P."/>
        </authorList>
    </citation>
    <scope>NUCLEOTIDE SEQUENCE [LARGE SCALE GENOMIC DNA]</scope>
    <source>
        <strain evidence="2 3">LMG 23690</strain>
    </source>
</reference>
<keyword evidence="1" id="KW-0472">Membrane</keyword>
<dbReference type="EMBL" id="LHZU01000133">
    <property type="protein sequence ID" value="KXV59015.1"/>
    <property type="molecule type" value="Genomic_DNA"/>
</dbReference>